<dbReference type="AlphaFoldDB" id="A0A9W9ZQV6"/>
<sequence>MVAPPPFLPTPIRAPVPSNPFPHPQQLMMVSPQQFNAYVYRGKQPFNKPARSQTYGGCEQGHSPPFISAAAATGSPIIAPGGTFPQQVYPIPSHQPVAYVQSPAGMVPQQIMQQGQATPCPAQSPLVYIPQVAPNASVPTSAASRILHTWNLPW</sequence>
<accession>A0A9W9ZQV6</accession>
<protein>
    <submittedName>
        <fullName evidence="1">Uncharacterized protein</fullName>
    </submittedName>
</protein>
<name>A0A9W9ZQV6_9CNID</name>
<keyword evidence="2" id="KW-1185">Reference proteome</keyword>
<organism evidence="1 2">
    <name type="scientific">Desmophyllum pertusum</name>
    <dbReference type="NCBI Taxonomy" id="174260"/>
    <lineage>
        <taxon>Eukaryota</taxon>
        <taxon>Metazoa</taxon>
        <taxon>Cnidaria</taxon>
        <taxon>Anthozoa</taxon>
        <taxon>Hexacorallia</taxon>
        <taxon>Scleractinia</taxon>
        <taxon>Caryophylliina</taxon>
        <taxon>Caryophylliidae</taxon>
        <taxon>Desmophyllum</taxon>
    </lineage>
</organism>
<evidence type="ECO:0000313" key="1">
    <source>
        <dbReference type="EMBL" id="KAJ7386151.1"/>
    </source>
</evidence>
<evidence type="ECO:0000313" key="2">
    <source>
        <dbReference type="Proteomes" id="UP001163046"/>
    </source>
</evidence>
<comment type="caution">
    <text evidence="1">The sequence shown here is derived from an EMBL/GenBank/DDBJ whole genome shotgun (WGS) entry which is preliminary data.</text>
</comment>
<dbReference type="OrthoDB" id="5983532at2759"/>
<dbReference type="Proteomes" id="UP001163046">
    <property type="component" value="Unassembled WGS sequence"/>
</dbReference>
<reference evidence="1" key="1">
    <citation type="submission" date="2023-01" db="EMBL/GenBank/DDBJ databases">
        <title>Genome assembly of the deep-sea coral Lophelia pertusa.</title>
        <authorList>
            <person name="Herrera S."/>
            <person name="Cordes E."/>
        </authorList>
    </citation>
    <scope>NUCLEOTIDE SEQUENCE</scope>
    <source>
        <strain evidence="1">USNM1676648</strain>
        <tissue evidence="1">Polyp</tissue>
    </source>
</reference>
<proteinExistence type="predicted"/>
<dbReference type="EMBL" id="MU825878">
    <property type="protein sequence ID" value="KAJ7386151.1"/>
    <property type="molecule type" value="Genomic_DNA"/>
</dbReference>
<gene>
    <name evidence="1" type="ORF">OS493_012498</name>
</gene>